<feature type="transmembrane region" description="Helical" evidence="8">
    <location>
        <begin position="233"/>
        <end position="259"/>
    </location>
</feature>
<comment type="subcellular location">
    <subcellularLocation>
        <location evidence="1">Cell membrane</location>
        <topology evidence="1">Multi-pass membrane protein</topology>
    </subcellularLocation>
</comment>
<evidence type="ECO:0000256" key="6">
    <source>
        <dbReference type="ARBA" id="ARBA00022989"/>
    </source>
</evidence>
<sequence length="325" mass="33590">MNRSTMLLPLAILASMSLLSIVFAVTQGSVSLSPHAVWQAFLGQGSGLNQTLVLELRLPRVMAGFATGGLLAVAGALMQILLRNPLADPYVLGISGGASVAALAAILLGIGGVLMSGMAFIGAVLSTLLVFGLSTRLGSTAPMRLLLTGVVIAAGWGALITLMLALAPPHKIPGMLYWLMGDLSYASTPWIAWLVLIPTCLVLMPLGRSLNVLARGPLQAAALGVNVKSLERLVFLLASLLTAIAVTTAGSVGFVGLVIPHMLRMVLGNDQRLILPASALAGGCLVTLADTLARTVIAPEQLPVGVITALLGVPTFLYLLQRGRL</sequence>
<keyword evidence="7 8" id="KW-0472">Membrane</keyword>
<dbReference type="Pfam" id="PF01032">
    <property type="entry name" value="FecCD"/>
    <property type="match status" value="1"/>
</dbReference>
<keyword evidence="4" id="KW-1003">Cell membrane</keyword>
<dbReference type="EMBL" id="JABAEK010000009">
    <property type="protein sequence ID" value="NLQ17981.1"/>
    <property type="molecule type" value="Genomic_DNA"/>
</dbReference>
<dbReference type="PANTHER" id="PTHR30472">
    <property type="entry name" value="FERRIC ENTEROBACTIN TRANSPORT SYSTEM PERMEASE PROTEIN"/>
    <property type="match status" value="1"/>
</dbReference>
<evidence type="ECO:0000256" key="1">
    <source>
        <dbReference type="ARBA" id="ARBA00004651"/>
    </source>
</evidence>
<protein>
    <submittedName>
        <fullName evidence="9">Iron ABC transporter permease</fullName>
    </submittedName>
</protein>
<evidence type="ECO:0000256" key="3">
    <source>
        <dbReference type="ARBA" id="ARBA00022448"/>
    </source>
</evidence>
<evidence type="ECO:0000256" key="2">
    <source>
        <dbReference type="ARBA" id="ARBA00007935"/>
    </source>
</evidence>
<proteinExistence type="inferred from homology"/>
<dbReference type="InterPro" id="IPR037294">
    <property type="entry name" value="ABC_BtuC-like"/>
</dbReference>
<dbReference type="GO" id="GO:0005886">
    <property type="term" value="C:plasma membrane"/>
    <property type="evidence" value="ECO:0007669"/>
    <property type="project" value="UniProtKB-SubCell"/>
</dbReference>
<dbReference type="AlphaFoldDB" id="A0A847R2B4"/>
<dbReference type="FunFam" id="1.10.3470.10:FF:000001">
    <property type="entry name" value="Vitamin B12 ABC transporter permease BtuC"/>
    <property type="match status" value="1"/>
</dbReference>
<keyword evidence="10" id="KW-1185">Reference proteome</keyword>
<evidence type="ECO:0000256" key="4">
    <source>
        <dbReference type="ARBA" id="ARBA00022475"/>
    </source>
</evidence>
<name>A0A847R2B4_9GAMM</name>
<feature type="transmembrane region" description="Helical" evidence="8">
    <location>
        <begin position="145"/>
        <end position="167"/>
    </location>
</feature>
<feature type="transmembrane region" description="Helical" evidence="8">
    <location>
        <begin position="187"/>
        <end position="206"/>
    </location>
</feature>
<feature type="transmembrane region" description="Helical" evidence="8">
    <location>
        <begin position="61"/>
        <end position="82"/>
    </location>
</feature>
<evidence type="ECO:0000313" key="10">
    <source>
        <dbReference type="Proteomes" id="UP000586067"/>
    </source>
</evidence>
<organism evidence="9 10">
    <name type="scientific">Marinomonas profundi</name>
    <dbReference type="NCBI Taxonomy" id="2726122"/>
    <lineage>
        <taxon>Bacteria</taxon>
        <taxon>Pseudomonadati</taxon>
        <taxon>Pseudomonadota</taxon>
        <taxon>Gammaproteobacteria</taxon>
        <taxon>Oceanospirillales</taxon>
        <taxon>Oceanospirillaceae</taxon>
        <taxon>Marinomonas</taxon>
    </lineage>
</organism>
<dbReference type="CDD" id="cd06550">
    <property type="entry name" value="TM_ABC_iron-siderophores_like"/>
    <property type="match status" value="1"/>
</dbReference>
<evidence type="ECO:0000313" key="9">
    <source>
        <dbReference type="EMBL" id="NLQ17981.1"/>
    </source>
</evidence>
<keyword evidence="6 8" id="KW-1133">Transmembrane helix</keyword>
<dbReference type="GO" id="GO:0022857">
    <property type="term" value="F:transmembrane transporter activity"/>
    <property type="evidence" value="ECO:0007669"/>
    <property type="project" value="InterPro"/>
</dbReference>
<feature type="transmembrane region" description="Helical" evidence="8">
    <location>
        <begin position="89"/>
        <end position="108"/>
    </location>
</feature>
<keyword evidence="3" id="KW-0813">Transport</keyword>
<gene>
    <name evidence="9" type="ORF">HGG82_10110</name>
</gene>
<evidence type="ECO:0000256" key="8">
    <source>
        <dbReference type="SAM" id="Phobius"/>
    </source>
</evidence>
<evidence type="ECO:0000256" key="7">
    <source>
        <dbReference type="ARBA" id="ARBA00023136"/>
    </source>
</evidence>
<dbReference type="InterPro" id="IPR000522">
    <property type="entry name" value="ABC_transptr_permease_BtuC"/>
</dbReference>
<dbReference type="PANTHER" id="PTHR30472:SF25">
    <property type="entry name" value="ABC TRANSPORTER PERMEASE PROTEIN MJ0876-RELATED"/>
    <property type="match status" value="1"/>
</dbReference>
<feature type="transmembrane region" description="Helical" evidence="8">
    <location>
        <begin position="114"/>
        <end position="133"/>
    </location>
</feature>
<comment type="similarity">
    <text evidence="2">Belongs to the binding-protein-dependent transport system permease family. FecCD subfamily.</text>
</comment>
<comment type="caution">
    <text evidence="9">The sequence shown here is derived from an EMBL/GenBank/DDBJ whole genome shotgun (WGS) entry which is preliminary data.</text>
</comment>
<feature type="transmembrane region" description="Helical" evidence="8">
    <location>
        <begin position="302"/>
        <end position="320"/>
    </location>
</feature>
<dbReference type="Proteomes" id="UP000586067">
    <property type="component" value="Unassembled WGS sequence"/>
</dbReference>
<accession>A0A847R2B4</accession>
<reference evidence="9 10" key="1">
    <citation type="submission" date="2020-04" db="EMBL/GenBank/DDBJ databases">
        <title>Marinomonas sp. M1K-6 isolated from the deep seawater of the Mariana Trench.</title>
        <authorList>
            <person name="Li Y."/>
        </authorList>
    </citation>
    <scope>NUCLEOTIDE SEQUENCE [LARGE SCALE GENOMIC DNA]</scope>
    <source>
        <strain evidence="9 10">M1K-6</strain>
    </source>
</reference>
<dbReference type="SUPFAM" id="SSF81345">
    <property type="entry name" value="ABC transporter involved in vitamin B12 uptake, BtuC"/>
    <property type="match status" value="1"/>
</dbReference>
<dbReference type="Gene3D" id="1.10.3470.10">
    <property type="entry name" value="ABC transporter involved in vitamin B12 uptake, BtuC"/>
    <property type="match status" value="1"/>
</dbReference>
<keyword evidence="5 8" id="KW-0812">Transmembrane</keyword>
<evidence type="ECO:0000256" key="5">
    <source>
        <dbReference type="ARBA" id="ARBA00022692"/>
    </source>
</evidence>